<dbReference type="PANTHER" id="PTHR11091">
    <property type="entry name" value="OXIDOREDUCTASE-RELATED"/>
    <property type="match status" value="1"/>
</dbReference>
<evidence type="ECO:0000313" key="3">
    <source>
        <dbReference type="EMBL" id="AWB94810.1"/>
    </source>
</evidence>
<sequence>MISSTQDPIWLRETTAAVFEAAGVAPDDARFVADSLVAADEAGVPSHGVMLVPMYVDRLRRGSVAATDVTAVVADDGATAVLDAGHSLGQLSARRAMDLAIEKAERFGIGVVTVRHAFHFGRASQYADRAAARGMIGIAASNTRPMMPAPGGAEPVVGNNPFAVAVPGDDERSFTLDMALSEVALGKIRMAASSGSAIPEHWATDRDGNPTTDAHAAIDGMLLPAGGPKGFGLALVVEILTGVLSGGAVSHEVRGLYADTAAPNDSAQFFLAIDVNRFLPAASFTDGLSRLVDPILAAGVHTDAPPRLPGHGARAAARRANGAGVAVSARVLDDLIATATAVGATVPAPPSGGRA</sequence>
<keyword evidence="2" id="KW-0560">Oxidoreductase</keyword>
<dbReference type="RefSeq" id="WP_108594631.1">
    <property type="nucleotide sequence ID" value="NZ_CP028913.1"/>
</dbReference>
<dbReference type="InterPro" id="IPR036111">
    <property type="entry name" value="Mal/L-sulfo/L-lacto_DH-like_sf"/>
</dbReference>
<dbReference type="InterPro" id="IPR043144">
    <property type="entry name" value="Mal/L-sulf/L-lact_DH-like_ah"/>
</dbReference>
<accession>A0A2S0WU39</accession>
<dbReference type="PANTHER" id="PTHR11091:SF0">
    <property type="entry name" value="MALATE DEHYDROGENASE"/>
    <property type="match status" value="1"/>
</dbReference>
<dbReference type="Proteomes" id="UP000244729">
    <property type="component" value="Chromosome"/>
</dbReference>
<proteinExistence type="inferred from homology"/>
<keyword evidence="4" id="KW-1185">Reference proteome</keyword>
<dbReference type="OrthoDB" id="924592at2"/>
<comment type="similarity">
    <text evidence="1">Belongs to the LDH2/MDH2 oxidoreductase family.</text>
</comment>
<name>A0A2S0WU39_9MICO</name>
<dbReference type="Gene3D" id="1.10.1530.10">
    <property type="match status" value="1"/>
</dbReference>
<dbReference type="Gene3D" id="3.30.1370.60">
    <property type="entry name" value="Hypothetical oxidoreductase yiak, domain 2"/>
    <property type="match status" value="1"/>
</dbReference>
<dbReference type="GO" id="GO:0016491">
    <property type="term" value="F:oxidoreductase activity"/>
    <property type="evidence" value="ECO:0007669"/>
    <property type="project" value="UniProtKB-KW"/>
</dbReference>
<evidence type="ECO:0000256" key="2">
    <source>
        <dbReference type="ARBA" id="ARBA00023002"/>
    </source>
</evidence>
<gene>
    <name evidence="3" type="ORF">DCE93_03340</name>
</gene>
<dbReference type="AlphaFoldDB" id="A0A2S0WU39"/>
<evidence type="ECO:0000313" key="4">
    <source>
        <dbReference type="Proteomes" id="UP000244729"/>
    </source>
</evidence>
<dbReference type="EMBL" id="CP028913">
    <property type="protein sequence ID" value="AWB94810.1"/>
    <property type="molecule type" value="Genomic_DNA"/>
</dbReference>
<protein>
    <submittedName>
        <fullName evidence="3">Lactate dehydrogenase</fullName>
    </submittedName>
</protein>
<evidence type="ECO:0000256" key="1">
    <source>
        <dbReference type="ARBA" id="ARBA00006056"/>
    </source>
</evidence>
<dbReference type="KEGG" id="agm:DCE93_03340"/>
<dbReference type="Pfam" id="PF02615">
    <property type="entry name" value="Ldh_2"/>
    <property type="match status" value="1"/>
</dbReference>
<dbReference type="InterPro" id="IPR003767">
    <property type="entry name" value="Malate/L-lactate_DH-like"/>
</dbReference>
<reference evidence="3 4" key="1">
    <citation type="submission" date="2018-04" db="EMBL/GenBank/DDBJ databases">
        <authorList>
            <person name="Li J."/>
        </authorList>
    </citation>
    <scope>NUCLEOTIDE SEQUENCE [LARGE SCALE GENOMIC DNA]</scope>
    <source>
        <strain evidence="4">30A</strain>
    </source>
</reference>
<organism evidence="3 4">
    <name type="scientific">Agromyces badenianii</name>
    <dbReference type="NCBI Taxonomy" id="2080742"/>
    <lineage>
        <taxon>Bacteria</taxon>
        <taxon>Bacillati</taxon>
        <taxon>Actinomycetota</taxon>
        <taxon>Actinomycetes</taxon>
        <taxon>Micrococcales</taxon>
        <taxon>Microbacteriaceae</taxon>
        <taxon>Agromyces</taxon>
    </lineage>
</organism>
<dbReference type="InterPro" id="IPR043143">
    <property type="entry name" value="Mal/L-sulf/L-lact_DH-like_NADP"/>
</dbReference>
<dbReference type="SUPFAM" id="SSF89733">
    <property type="entry name" value="L-sulfolactate dehydrogenase-like"/>
    <property type="match status" value="1"/>
</dbReference>